<feature type="transmembrane region" description="Helical" evidence="6">
    <location>
        <begin position="200"/>
        <end position="219"/>
    </location>
</feature>
<dbReference type="Gene3D" id="1.20.1720.10">
    <property type="entry name" value="Multidrug resistance protein D"/>
    <property type="match status" value="1"/>
</dbReference>
<dbReference type="InterPro" id="IPR011701">
    <property type="entry name" value="MFS"/>
</dbReference>
<dbReference type="EMBL" id="NGJY01000001">
    <property type="protein sequence ID" value="RSU05192.1"/>
    <property type="molecule type" value="Genomic_DNA"/>
</dbReference>
<name>A0A430ADB9_9ENTE</name>
<feature type="transmembrane region" description="Helical" evidence="6">
    <location>
        <begin position="166"/>
        <end position="188"/>
    </location>
</feature>
<feature type="transmembrane region" description="Helical" evidence="6">
    <location>
        <begin position="231"/>
        <end position="252"/>
    </location>
</feature>
<comment type="caution">
    <text evidence="8">The sequence shown here is derived from an EMBL/GenBank/DDBJ whole genome shotgun (WGS) entry which is preliminary data.</text>
</comment>
<comment type="subcellular location">
    <subcellularLocation>
        <location evidence="1">Cell membrane</location>
        <topology evidence="1">Multi-pass membrane protein</topology>
    </subcellularLocation>
</comment>
<keyword evidence="4 6" id="KW-1133">Transmembrane helix</keyword>
<evidence type="ECO:0000256" key="3">
    <source>
        <dbReference type="ARBA" id="ARBA00022692"/>
    </source>
</evidence>
<reference evidence="8 9" key="1">
    <citation type="submission" date="2017-05" db="EMBL/GenBank/DDBJ databases">
        <title>Vagococcus spp. assemblies.</title>
        <authorList>
            <person name="Gulvik C.A."/>
        </authorList>
    </citation>
    <scope>NUCLEOTIDE SEQUENCE [LARGE SCALE GENOMIC DNA]</scope>
    <source>
        <strain evidence="8 9">CCUG 41755</strain>
    </source>
</reference>
<keyword evidence="3 6" id="KW-0812">Transmembrane</keyword>
<dbReference type="PANTHER" id="PTHR23501:SF190">
    <property type="entry name" value="MAJOR FACILITATOR SUPERFAMILY MFS_1"/>
    <property type="match status" value="1"/>
</dbReference>
<sequence>MTQQAKKDTTKLAMMVLVLGVFMSALDNGIISAALTTINSSFNVSEVQGSWGITLYTLGMAISTPIIGKLADRYGRKKLFMIEISVFALGSLLVALSPTFTLFLAARFIQALGGGGIFIIASSFVLTVFPKEKQGGLLGMLGAVNGIASVVGPNVGSLVLNMTGKWHWLFLINLPIALIIIVTGLMWIPETKINVMKRTDYWGTVLLSLGILSFMLAITNLQQSDLLGSLLSAKVLGFLILGIVLFVGLFLLEKANESKDVDAILAYHLLTNRNFMLTLLMGVLTGTLIAIFVYIPSYVEHRLGVSANQAGVYMSGIGLASIVGAGSGGRFVDKKGARQTILIASLISFIGFGSLAFFSTSTTSFLITSSVTGLGFGMLMGAPLSVLASEAAGEEKGSALGTLSVSRQVGLTIAPTLYAALIQNGFEPLLPEIKQTVSSDYMTDKLGNLNTSSVESILLGIKDVPNSSEKSQMLDIFYNTAHTAYQHMFLMSTVASALILVFALLLKQKKKTS</sequence>
<dbReference type="PRINTS" id="PR01036">
    <property type="entry name" value="TCRTETB"/>
</dbReference>
<feature type="transmembrane region" description="Helical" evidence="6">
    <location>
        <begin position="273"/>
        <end position="295"/>
    </location>
</feature>
<organism evidence="8 9">
    <name type="scientific">Vagococcus fessus</name>
    <dbReference type="NCBI Taxonomy" id="120370"/>
    <lineage>
        <taxon>Bacteria</taxon>
        <taxon>Bacillati</taxon>
        <taxon>Bacillota</taxon>
        <taxon>Bacilli</taxon>
        <taxon>Lactobacillales</taxon>
        <taxon>Enterococcaceae</taxon>
        <taxon>Vagococcus</taxon>
    </lineage>
</organism>
<keyword evidence="9" id="KW-1185">Reference proteome</keyword>
<proteinExistence type="predicted"/>
<dbReference type="SUPFAM" id="SSF103473">
    <property type="entry name" value="MFS general substrate transporter"/>
    <property type="match status" value="1"/>
</dbReference>
<dbReference type="Pfam" id="PF07690">
    <property type="entry name" value="MFS_1"/>
    <property type="match status" value="1"/>
</dbReference>
<feature type="transmembrane region" description="Helical" evidence="6">
    <location>
        <begin position="310"/>
        <end position="329"/>
    </location>
</feature>
<dbReference type="RefSeq" id="WP_126831081.1">
    <property type="nucleotide sequence ID" value="NZ_CBCRYB010000003.1"/>
</dbReference>
<feature type="transmembrane region" description="Helical" evidence="6">
    <location>
        <begin position="79"/>
        <end position="96"/>
    </location>
</feature>
<evidence type="ECO:0000256" key="5">
    <source>
        <dbReference type="ARBA" id="ARBA00023136"/>
    </source>
</evidence>
<keyword evidence="2" id="KW-0813">Transport</keyword>
<protein>
    <submittedName>
        <fullName evidence="8">MFS transporter</fullName>
    </submittedName>
</protein>
<evidence type="ECO:0000256" key="4">
    <source>
        <dbReference type="ARBA" id="ARBA00022989"/>
    </source>
</evidence>
<dbReference type="PANTHER" id="PTHR23501">
    <property type="entry name" value="MAJOR FACILITATOR SUPERFAMILY"/>
    <property type="match status" value="1"/>
</dbReference>
<evidence type="ECO:0000313" key="9">
    <source>
        <dbReference type="Proteomes" id="UP000287101"/>
    </source>
</evidence>
<dbReference type="InterPro" id="IPR036259">
    <property type="entry name" value="MFS_trans_sf"/>
</dbReference>
<dbReference type="GO" id="GO:0005886">
    <property type="term" value="C:plasma membrane"/>
    <property type="evidence" value="ECO:0007669"/>
    <property type="project" value="UniProtKB-SubCell"/>
</dbReference>
<feature type="transmembrane region" description="Helical" evidence="6">
    <location>
        <begin position="341"/>
        <end position="359"/>
    </location>
</feature>
<accession>A0A430ADB9</accession>
<dbReference type="Proteomes" id="UP000287101">
    <property type="component" value="Unassembled WGS sequence"/>
</dbReference>
<feature type="transmembrane region" description="Helical" evidence="6">
    <location>
        <begin position="365"/>
        <end position="388"/>
    </location>
</feature>
<feature type="transmembrane region" description="Helical" evidence="6">
    <location>
        <begin position="409"/>
        <end position="426"/>
    </location>
</feature>
<feature type="transmembrane region" description="Helical" evidence="6">
    <location>
        <begin position="50"/>
        <end position="67"/>
    </location>
</feature>
<feature type="transmembrane region" description="Helical" evidence="6">
    <location>
        <begin position="12"/>
        <end position="38"/>
    </location>
</feature>
<dbReference type="Gene3D" id="1.20.1250.20">
    <property type="entry name" value="MFS general substrate transporter like domains"/>
    <property type="match status" value="1"/>
</dbReference>
<dbReference type="PROSITE" id="PS50850">
    <property type="entry name" value="MFS"/>
    <property type="match status" value="1"/>
</dbReference>
<gene>
    <name evidence="8" type="ORF">CBF31_04025</name>
</gene>
<feature type="transmembrane region" description="Helical" evidence="6">
    <location>
        <begin position="484"/>
        <end position="506"/>
    </location>
</feature>
<dbReference type="AlphaFoldDB" id="A0A430ADB9"/>
<evidence type="ECO:0000313" key="8">
    <source>
        <dbReference type="EMBL" id="RSU05192.1"/>
    </source>
</evidence>
<feature type="transmembrane region" description="Helical" evidence="6">
    <location>
        <begin position="136"/>
        <end position="160"/>
    </location>
</feature>
<evidence type="ECO:0000256" key="2">
    <source>
        <dbReference type="ARBA" id="ARBA00022448"/>
    </source>
</evidence>
<evidence type="ECO:0000256" key="1">
    <source>
        <dbReference type="ARBA" id="ARBA00004651"/>
    </source>
</evidence>
<feature type="transmembrane region" description="Helical" evidence="6">
    <location>
        <begin position="108"/>
        <end position="129"/>
    </location>
</feature>
<dbReference type="InterPro" id="IPR020846">
    <property type="entry name" value="MFS_dom"/>
</dbReference>
<dbReference type="CDD" id="cd17321">
    <property type="entry name" value="MFS_MMR_MDR_like"/>
    <property type="match status" value="1"/>
</dbReference>
<evidence type="ECO:0000259" key="7">
    <source>
        <dbReference type="PROSITE" id="PS50850"/>
    </source>
</evidence>
<dbReference type="GO" id="GO:0022857">
    <property type="term" value="F:transmembrane transporter activity"/>
    <property type="evidence" value="ECO:0007669"/>
    <property type="project" value="InterPro"/>
</dbReference>
<keyword evidence="5 6" id="KW-0472">Membrane</keyword>
<feature type="domain" description="Major facilitator superfamily (MFS) profile" evidence="7">
    <location>
        <begin position="13"/>
        <end position="511"/>
    </location>
</feature>
<dbReference type="OrthoDB" id="9812221at2"/>
<evidence type="ECO:0000256" key="6">
    <source>
        <dbReference type="SAM" id="Phobius"/>
    </source>
</evidence>